<keyword evidence="7" id="KW-1133">Transmembrane helix</keyword>
<sequence>MPNDRVHRPDSTGNSASSGGGGSGAASDPRAGTYFLGRYRVVDEIGIGGMASVHLARMDGLGGFQKWVAIKKIHAHLLEDESFVQMFLDEARIVARISHSNVATVFELGKHEDCYWIAMEYLHGEPLRELMRRTEELGTPMPPEIACRVIADAAEGLHAAHELVGKNGEKLQLVHRDVTPHNLFVTYDGTTKVVDFGIAKFASRISNTRAGTLKGKLAYMSPEQVHGEPIDRRTDLFALGVVLWELTTGQRLFRMDNDLDTLAKVQECNVPRPSTLVRGYPIDLEKIVMKVLARNRNERFKTARELSRALQSLLMRRGLFIASDEVASYVQSIFAERIQKREAHLRWAAEVTQTINVESLRLPEGGVSSFDHGLHPAFQPDAKVSSPGPARLPAPRPAAGVPARREQGMLRTAETPSLETPATSVRPYDDGPTLQGSLPDFGYQGGEELDDDDTLVAKGSRSGENAAVTTQPGQVPLPAAGRPVDPFHVPDARVSFADQAPAAASPFALPQQSPFPGDFAHQPTVPAQPNPFMPELGLAPAAAPDPRWPASMGAPPQPPPVAPPDHDNRTRTARSAKQGIPMWVVALGSGLLALLFVGAIYVLLSGTLVGDKSAANAAGAGTEKSTALPPPSAGAQGPFGNARDAFTAAIAPTTKATEPVAPALDDKPAAPAPPAPSADPTGKGAGGSAAAASASAAPAPIATSPAATPTSPGGKPKSETTRSDLAKSDGPTRVNSGPVERRAEKTGLLTVICKPSPCDEVFDNGKPLGASPIYRQSVSVGEHRLTLKTSNPPVTKTQRTTVAADELNIQQVTMTP</sequence>
<keyword evidence="3 9" id="KW-0418">Kinase</keyword>
<dbReference type="InterPro" id="IPR017441">
    <property type="entry name" value="Protein_kinase_ATP_BS"/>
</dbReference>
<dbReference type="EMBL" id="CP089984">
    <property type="protein sequence ID" value="WXB17408.1"/>
    <property type="molecule type" value="Genomic_DNA"/>
</dbReference>
<keyword evidence="7" id="KW-0472">Membrane</keyword>
<dbReference type="PANTHER" id="PTHR43289">
    <property type="entry name" value="MITOGEN-ACTIVATED PROTEIN KINASE KINASE KINASE 20-RELATED"/>
    <property type="match status" value="1"/>
</dbReference>
<dbReference type="PROSITE" id="PS00109">
    <property type="entry name" value="PROTEIN_KINASE_TYR"/>
    <property type="match status" value="1"/>
</dbReference>
<feature type="region of interest" description="Disordered" evidence="6">
    <location>
        <begin position="507"/>
        <end position="574"/>
    </location>
</feature>
<dbReference type="SUPFAM" id="SSF56112">
    <property type="entry name" value="Protein kinase-like (PK-like)"/>
    <property type="match status" value="1"/>
</dbReference>
<protein>
    <submittedName>
        <fullName evidence="9">Protein kinase</fullName>
    </submittedName>
</protein>
<proteinExistence type="predicted"/>
<dbReference type="Pfam" id="PF00069">
    <property type="entry name" value="Pkinase"/>
    <property type="match status" value="1"/>
</dbReference>
<evidence type="ECO:0000313" key="10">
    <source>
        <dbReference type="Proteomes" id="UP001370348"/>
    </source>
</evidence>
<keyword evidence="2 5" id="KW-0547">Nucleotide-binding</keyword>
<dbReference type="InterPro" id="IPR011009">
    <property type="entry name" value="Kinase-like_dom_sf"/>
</dbReference>
<feature type="compositionally biased region" description="Low complexity" evidence="6">
    <location>
        <begin position="539"/>
        <end position="554"/>
    </location>
</feature>
<dbReference type="Gene3D" id="1.10.510.10">
    <property type="entry name" value="Transferase(Phosphotransferase) domain 1"/>
    <property type="match status" value="1"/>
</dbReference>
<feature type="binding site" evidence="5">
    <location>
        <position position="72"/>
    </location>
    <ligand>
        <name>ATP</name>
        <dbReference type="ChEBI" id="CHEBI:30616"/>
    </ligand>
</feature>
<evidence type="ECO:0000256" key="6">
    <source>
        <dbReference type="SAM" id="MobiDB-lite"/>
    </source>
</evidence>
<feature type="domain" description="Protein kinase" evidence="8">
    <location>
        <begin position="39"/>
        <end position="314"/>
    </location>
</feature>
<dbReference type="InterPro" id="IPR000719">
    <property type="entry name" value="Prot_kinase_dom"/>
</dbReference>
<evidence type="ECO:0000313" key="9">
    <source>
        <dbReference type="EMBL" id="WXB17408.1"/>
    </source>
</evidence>
<gene>
    <name evidence="9" type="ORF">LZC94_09010</name>
</gene>
<evidence type="ECO:0000256" key="5">
    <source>
        <dbReference type="PROSITE-ProRule" id="PRU10141"/>
    </source>
</evidence>
<dbReference type="PANTHER" id="PTHR43289:SF6">
    <property type="entry name" value="SERINE_THREONINE-PROTEIN KINASE NEKL-3"/>
    <property type="match status" value="1"/>
</dbReference>
<dbReference type="Gene3D" id="3.30.200.20">
    <property type="entry name" value="Phosphorylase Kinase, domain 1"/>
    <property type="match status" value="1"/>
</dbReference>
<feature type="compositionally biased region" description="Low complexity" evidence="6">
    <location>
        <begin position="688"/>
        <end position="714"/>
    </location>
</feature>
<feature type="region of interest" description="Disordered" evidence="6">
    <location>
        <begin position="383"/>
        <end position="433"/>
    </location>
</feature>
<keyword evidence="1" id="KW-0808">Transferase</keyword>
<evidence type="ECO:0000256" key="1">
    <source>
        <dbReference type="ARBA" id="ARBA00022679"/>
    </source>
</evidence>
<evidence type="ECO:0000256" key="7">
    <source>
        <dbReference type="SAM" id="Phobius"/>
    </source>
</evidence>
<dbReference type="PROSITE" id="PS50011">
    <property type="entry name" value="PROTEIN_KINASE_DOM"/>
    <property type="match status" value="1"/>
</dbReference>
<evidence type="ECO:0000256" key="2">
    <source>
        <dbReference type="ARBA" id="ARBA00022741"/>
    </source>
</evidence>
<keyword evidence="4 5" id="KW-0067">ATP-binding</keyword>
<evidence type="ECO:0000256" key="4">
    <source>
        <dbReference type="ARBA" id="ARBA00022840"/>
    </source>
</evidence>
<name>A0ABZ2M2G3_9BACT</name>
<dbReference type="InterPro" id="IPR008266">
    <property type="entry name" value="Tyr_kinase_AS"/>
</dbReference>
<evidence type="ECO:0000259" key="8">
    <source>
        <dbReference type="PROSITE" id="PS50011"/>
    </source>
</evidence>
<feature type="compositionally biased region" description="Basic and acidic residues" evidence="6">
    <location>
        <begin position="716"/>
        <end position="727"/>
    </location>
</feature>
<feature type="compositionally biased region" description="Basic and acidic residues" evidence="6">
    <location>
        <begin position="1"/>
        <end position="10"/>
    </location>
</feature>
<feature type="region of interest" description="Disordered" evidence="6">
    <location>
        <begin position="661"/>
        <end position="742"/>
    </location>
</feature>
<dbReference type="RefSeq" id="WP_394827040.1">
    <property type="nucleotide sequence ID" value="NZ_CP089984.1"/>
</dbReference>
<keyword evidence="7" id="KW-0812">Transmembrane</keyword>
<feature type="compositionally biased region" description="Polar residues" evidence="6">
    <location>
        <begin position="414"/>
        <end position="423"/>
    </location>
</feature>
<dbReference type="Proteomes" id="UP001370348">
    <property type="component" value="Chromosome"/>
</dbReference>
<organism evidence="9 10">
    <name type="scientific">Pendulispora albinea</name>
    <dbReference type="NCBI Taxonomy" id="2741071"/>
    <lineage>
        <taxon>Bacteria</taxon>
        <taxon>Pseudomonadati</taxon>
        <taxon>Myxococcota</taxon>
        <taxon>Myxococcia</taxon>
        <taxon>Myxococcales</taxon>
        <taxon>Sorangiineae</taxon>
        <taxon>Pendulisporaceae</taxon>
        <taxon>Pendulispora</taxon>
    </lineage>
</organism>
<feature type="region of interest" description="Disordered" evidence="6">
    <location>
        <begin position="1"/>
        <end position="27"/>
    </location>
</feature>
<feature type="transmembrane region" description="Helical" evidence="7">
    <location>
        <begin position="580"/>
        <end position="604"/>
    </location>
</feature>
<reference evidence="9 10" key="1">
    <citation type="submission" date="2021-12" db="EMBL/GenBank/DDBJ databases">
        <title>Discovery of the Pendulisporaceae a myxobacterial family with distinct sporulation behavior and unique specialized metabolism.</title>
        <authorList>
            <person name="Garcia R."/>
            <person name="Popoff A."/>
            <person name="Bader C.D."/>
            <person name="Loehr J."/>
            <person name="Walesch S."/>
            <person name="Walt C."/>
            <person name="Boldt J."/>
            <person name="Bunk B."/>
            <person name="Haeckl F.J.F.P.J."/>
            <person name="Gunesch A.P."/>
            <person name="Birkelbach J."/>
            <person name="Nuebel U."/>
            <person name="Pietschmann T."/>
            <person name="Bach T."/>
            <person name="Mueller R."/>
        </authorList>
    </citation>
    <scope>NUCLEOTIDE SEQUENCE [LARGE SCALE GENOMIC DNA]</scope>
    <source>
        <strain evidence="9 10">MSr11954</strain>
    </source>
</reference>
<dbReference type="CDD" id="cd14014">
    <property type="entry name" value="STKc_PknB_like"/>
    <property type="match status" value="1"/>
</dbReference>
<evidence type="ECO:0000256" key="3">
    <source>
        <dbReference type="ARBA" id="ARBA00022777"/>
    </source>
</evidence>
<feature type="region of interest" description="Disordered" evidence="6">
    <location>
        <begin position="461"/>
        <end position="486"/>
    </location>
</feature>
<accession>A0ABZ2M2G3</accession>
<keyword evidence="10" id="KW-1185">Reference proteome</keyword>
<dbReference type="GO" id="GO:0016301">
    <property type="term" value="F:kinase activity"/>
    <property type="evidence" value="ECO:0007669"/>
    <property type="project" value="UniProtKB-KW"/>
</dbReference>
<dbReference type="PROSITE" id="PS00107">
    <property type="entry name" value="PROTEIN_KINASE_ATP"/>
    <property type="match status" value="1"/>
</dbReference>
<feature type="region of interest" description="Disordered" evidence="6">
    <location>
        <begin position="621"/>
        <end position="641"/>
    </location>
</feature>